<evidence type="ECO:0000256" key="2">
    <source>
        <dbReference type="SAM" id="SignalP"/>
    </source>
</evidence>
<organism evidence="3 4">
    <name type="scientific">Armillaria luteobubalina</name>
    <dbReference type="NCBI Taxonomy" id="153913"/>
    <lineage>
        <taxon>Eukaryota</taxon>
        <taxon>Fungi</taxon>
        <taxon>Dikarya</taxon>
        <taxon>Basidiomycota</taxon>
        <taxon>Agaricomycotina</taxon>
        <taxon>Agaricomycetes</taxon>
        <taxon>Agaricomycetidae</taxon>
        <taxon>Agaricales</taxon>
        <taxon>Marasmiineae</taxon>
        <taxon>Physalacriaceae</taxon>
        <taxon>Armillaria</taxon>
    </lineage>
</organism>
<gene>
    <name evidence="3" type="ORF">EDD18DRAFT_859650</name>
</gene>
<feature type="chain" id="PRO_5041469513" description="Protein kinase domain-containing protein" evidence="2">
    <location>
        <begin position="25"/>
        <end position="302"/>
    </location>
</feature>
<sequence length="302" mass="33062">MRLFTTFSFFIIWTLYFLLGECRPYGLLEPRTQYTKGQKIIIKVKSSTMGISKNKEYECTVIGQGRDGVACALVSEGQWAIAKTTKTVEAGRDTMDQGIPFDEEVAALKDVGLYIKTLNAVDGTKWIVMKNVQRGPPQMENPLDLINAARTKEECLAIVKALTDRSAEMIEFWVDMKGLRHEDPKADNVFVTPNLDHLTLIDYGRSRRVIGMDAKLKEYIEFDSVKGFNLLVAICNKKPSAPGTKEPTFPPLIKPSTTKLSDKDKTKAAEAQNARIIAAAHGGGGGGGGGGETSQQGAARNA</sequence>
<protein>
    <recommendedName>
        <fullName evidence="5">Protein kinase domain-containing protein</fullName>
    </recommendedName>
</protein>
<feature type="compositionally biased region" description="Gly residues" evidence="1">
    <location>
        <begin position="281"/>
        <end position="292"/>
    </location>
</feature>
<feature type="compositionally biased region" description="Polar residues" evidence="1">
    <location>
        <begin position="293"/>
        <end position="302"/>
    </location>
</feature>
<evidence type="ECO:0008006" key="5">
    <source>
        <dbReference type="Google" id="ProtNLM"/>
    </source>
</evidence>
<dbReference type="InterPro" id="IPR011009">
    <property type="entry name" value="Kinase-like_dom_sf"/>
</dbReference>
<feature type="region of interest" description="Disordered" evidence="1">
    <location>
        <begin position="240"/>
        <end position="302"/>
    </location>
</feature>
<dbReference type="SUPFAM" id="SSF56112">
    <property type="entry name" value="Protein kinase-like (PK-like)"/>
    <property type="match status" value="1"/>
</dbReference>
<keyword evidence="4" id="KW-1185">Reference proteome</keyword>
<dbReference type="Proteomes" id="UP001175228">
    <property type="component" value="Unassembled WGS sequence"/>
</dbReference>
<evidence type="ECO:0000313" key="4">
    <source>
        <dbReference type="Proteomes" id="UP001175228"/>
    </source>
</evidence>
<reference evidence="3" key="1">
    <citation type="submission" date="2023-06" db="EMBL/GenBank/DDBJ databases">
        <authorList>
            <consortium name="Lawrence Berkeley National Laboratory"/>
            <person name="Ahrendt S."/>
            <person name="Sahu N."/>
            <person name="Indic B."/>
            <person name="Wong-Bajracharya J."/>
            <person name="Merenyi Z."/>
            <person name="Ke H.-M."/>
            <person name="Monk M."/>
            <person name="Kocsube S."/>
            <person name="Drula E."/>
            <person name="Lipzen A."/>
            <person name="Balint B."/>
            <person name="Henrissat B."/>
            <person name="Andreopoulos B."/>
            <person name="Martin F.M."/>
            <person name="Harder C.B."/>
            <person name="Rigling D."/>
            <person name="Ford K.L."/>
            <person name="Foster G.D."/>
            <person name="Pangilinan J."/>
            <person name="Papanicolaou A."/>
            <person name="Barry K."/>
            <person name="LaButti K."/>
            <person name="Viragh M."/>
            <person name="Koriabine M."/>
            <person name="Yan M."/>
            <person name="Riley R."/>
            <person name="Champramary S."/>
            <person name="Plett K.L."/>
            <person name="Tsai I.J."/>
            <person name="Slot J."/>
            <person name="Sipos G."/>
            <person name="Plett J."/>
            <person name="Nagy L.G."/>
            <person name="Grigoriev I.V."/>
        </authorList>
    </citation>
    <scope>NUCLEOTIDE SEQUENCE</scope>
    <source>
        <strain evidence="3">HWK02</strain>
    </source>
</reference>
<evidence type="ECO:0000313" key="3">
    <source>
        <dbReference type="EMBL" id="KAK0499696.1"/>
    </source>
</evidence>
<name>A0AA39QC04_9AGAR</name>
<accession>A0AA39QC04</accession>
<dbReference type="AlphaFoldDB" id="A0AA39QC04"/>
<evidence type="ECO:0000256" key="1">
    <source>
        <dbReference type="SAM" id="MobiDB-lite"/>
    </source>
</evidence>
<proteinExistence type="predicted"/>
<dbReference type="EMBL" id="JAUEPU010000009">
    <property type="protein sequence ID" value="KAK0499696.1"/>
    <property type="molecule type" value="Genomic_DNA"/>
</dbReference>
<feature type="signal peptide" evidence="2">
    <location>
        <begin position="1"/>
        <end position="24"/>
    </location>
</feature>
<keyword evidence="2" id="KW-0732">Signal</keyword>
<feature type="compositionally biased region" description="Low complexity" evidence="1">
    <location>
        <begin position="269"/>
        <end position="280"/>
    </location>
</feature>
<comment type="caution">
    <text evidence="3">The sequence shown here is derived from an EMBL/GenBank/DDBJ whole genome shotgun (WGS) entry which is preliminary data.</text>
</comment>